<name>A0AA38HSC2_9CUCU</name>
<keyword evidence="2" id="KW-1185">Reference proteome</keyword>
<comment type="caution">
    <text evidence="1">The sequence shown here is derived from an EMBL/GenBank/DDBJ whole genome shotgun (WGS) entry which is preliminary data.</text>
</comment>
<evidence type="ECO:0000313" key="1">
    <source>
        <dbReference type="EMBL" id="KAJ3643078.1"/>
    </source>
</evidence>
<evidence type="ECO:0000313" key="2">
    <source>
        <dbReference type="Proteomes" id="UP001168821"/>
    </source>
</evidence>
<protein>
    <submittedName>
        <fullName evidence="1">Uncharacterized protein</fullName>
    </submittedName>
</protein>
<sequence>MFVCCPEKEAKKRVNKLNDLKNLVHTIEEKMLIPCSLAPPCCQACPPPPCPPTSCHPCCPPCCVTNLLHTTTTNPCPVEPPKEPRVSPDIMVCYKHAVTEKKRDGRPARRNPTVRAKRAKSRELRSGILHVGCDCEKRNGLQDDCRRTDCMGSPECLTKPEPTCGPSEFCDGKHLYKKYEVKKGGDGDANANDDDVTGKVTFFYNCYPAMVKC</sequence>
<accession>A0AA38HSC2</accession>
<proteinExistence type="predicted"/>
<dbReference type="AlphaFoldDB" id="A0AA38HSC2"/>
<organism evidence="1 2">
    <name type="scientific">Zophobas morio</name>
    <dbReference type="NCBI Taxonomy" id="2755281"/>
    <lineage>
        <taxon>Eukaryota</taxon>
        <taxon>Metazoa</taxon>
        <taxon>Ecdysozoa</taxon>
        <taxon>Arthropoda</taxon>
        <taxon>Hexapoda</taxon>
        <taxon>Insecta</taxon>
        <taxon>Pterygota</taxon>
        <taxon>Neoptera</taxon>
        <taxon>Endopterygota</taxon>
        <taxon>Coleoptera</taxon>
        <taxon>Polyphaga</taxon>
        <taxon>Cucujiformia</taxon>
        <taxon>Tenebrionidae</taxon>
        <taxon>Zophobas</taxon>
    </lineage>
</organism>
<dbReference type="EMBL" id="JALNTZ010000008">
    <property type="protein sequence ID" value="KAJ3643078.1"/>
    <property type="molecule type" value="Genomic_DNA"/>
</dbReference>
<gene>
    <name evidence="1" type="ORF">Zmor_025814</name>
</gene>
<dbReference type="Proteomes" id="UP001168821">
    <property type="component" value="Unassembled WGS sequence"/>
</dbReference>
<reference evidence="1" key="1">
    <citation type="journal article" date="2023" name="G3 (Bethesda)">
        <title>Whole genome assemblies of Zophobas morio and Tenebrio molitor.</title>
        <authorList>
            <person name="Kaur S."/>
            <person name="Stinson S.A."/>
            <person name="diCenzo G.C."/>
        </authorList>
    </citation>
    <scope>NUCLEOTIDE SEQUENCE</scope>
    <source>
        <strain evidence="1">QUZm001</strain>
    </source>
</reference>